<name>A0A8S2QNG3_9BILA</name>
<organism evidence="6 7">
    <name type="scientific">Didymodactylos carnosus</name>
    <dbReference type="NCBI Taxonomy" id="1234261"/>
    <lineage>
        <taxon>Eukaryota</taxon>
        <taxon>Metazoa</taxon>
        <taxon>Spiralia</taxon>
        <taxon>Gnathifera</taxon>
        <taxon>Rotifera</taxon>
        <taxon>Eurotatoria</taxon>
        <taxon>Bdelloidea</taxon>
        <taxon>Philodinida</taxon>
        <taxon>Philodinidae</taxon>
        <taxon>Didymodactylos</taxon>
    </lineage>
</organism>
<dbReference type="InterPro" id="IPR018108">
    <property type="entry name" value="MCP_transmembrane"/>
</dbReference>
<dbReference type="AlphaFoldDB" id="A0A8S2QNG3"/>
<comment type="similarity">
    <text evidence="2">Belongs to the mitochondrial carrier (TC 2.A.29) family.</text>
</comment>
<evidence type="ECO:0000313" key="5">
    <source>
        <dbReference type="EMBL" id="CAF1308945.1"/>
    </source>
</evidence>
<dbReference type="EMBL" id="CAJNOK010019985">
    <property type="protein sequence ID" value="CAF1308945.1"/>
    <property type="molecule type" value="Genomic_DNA"/>
</dbReference>
<proteinExistence type="inferred from homology"/>
<keyword evidence="4" id="KW-0472">Membrane</keyword>
<dbReference type="InterPro" id="IPR023395">
    <property type="entry name" value="MCP_dom_sf"/>
</dbReference>
<dbReference type="Proteomes" id="UP000677228">
    <property type="component" value="Unassembled WGS sequence"/>
</dbReference>
<evidence type="ECO:0000256" key="2">
    <source>
        <dbReference type="ARBA" id="ARBA00006375"/>
    </source>
</evidence>
<dbReference type="EMBL" id="CAJOBA010041568">
    <property type="protein sequence ID" value="CAF4116504.1"/>
    <property type="molecule type" value="Genomic_DNA"/>
</dbReference>
<reference evidence="6" key="1">
    <citation type="submission" date="2021-02" db="EMBL/GenBank/DDBJ databases">
        <authorList>
            <person name="Nowell W R."/>
        </authorList>
    </citation>
    <scope>NUCLEOTIDE SEQUENCE</scope>
</reference>
<protein>
    <recommendedName>
        <fullName evidence="8">ADP,ATP carrier protein</fullName>
    </recommendedName>
</protein>
<evidence type="ECO:0000256" key="3">
    <source>
        <dbReference type="ARBA" id="ARBA00022692"/>
    </source>
</evidence>
<evidence type="ECO:0000313" key="7">
    <source>
        <dbReference type="Proteomes" id="UP000682733"/>
    </source>
</evidence>
<comment type="subcellular location">
    <subcellularLocation>
        <location evidence="1">Membrane</location>
        <topology evidence="1">Multi-pass membrane protein</topology>
    </subcellularLocation>
</comment>
<accession>A0A8S2QNG3</accession>
<evidence type="ECO:0000256" key="1">
    <source>
        <dbReference type="ARBA" id="ARBA00004141"/>
    </source>
</evidence>
<evidence type="ECO:0000313" key="6">
    <source>
        <dbReference type="EMBL" id="CAF4116504.1"/>
    </source>
</evidence>
<evidence type="ECO:0000256" key="4">
    <source>
        <dbReference type="ARBA" id="ARBA00023136"/>
    </source>
</evidence>
<comment type="caution">
    <text evidence="6">The sequence shown here is derived from an EMBL/GenBank/DDBJ whole genome shotgun (WGS) entry which is preliminary data.</text>
</comment>
<dbReference type="Gene3D" id="1.50.40.10">
    <property type="entry name" value="Mitochondrial carrier domain"/>
    <property type="match status" value="1"/>
</dbReference>
<dbReference type="Proteomes" id="UP000682733">
    <property type="component" value="Unassembled WGS sequence"/>
</dbReference>
<evidence type="ECO:0008006" key="8">
    <source>
        <dbReference type="Google" id="ProtNLM"/>
    </source>
</evidence>
<dbReference type="Pfam" id="PF00153">
    <property type="entry name" value="Mito_carr"/>
    <property type="match status" value="1"/>
</dbReference>
<gene>
    <name evidence="5" type="ORF">OVA965_LOCUS28890</name>
    <name evidence="6" type="ORF">TMI583_LOCUS29653</name>
</gene>
<dbReference type="GO" id="GO:0016020">
    <property type="term" value="C:membrane"/>
    <property type="evidence" value="ECO:0007669"/>
    <property type="project" value="UniProtKB-SubCell"/>
</dbReference>
<keyword evidence="3" id="KW-0812">Transmembrane</keyword>
<dbReference type="SUPFAM" id="SSF103506">
    <property type="entry name" value="Mitochondrial carrier"/>
    <property type="match status" value="1"/>
</dbReference>
<sequence>MTTKDPIPKSTIFSHVLSTIQYDHFLAGVSGGVISSFLLHPFDLVKVRFQVTESKNPLQSLPYRPRYNGLVDDEPGGFMVVVIGSIGSDLAEIINDGIFDKFWFSI</sequence>